<reference evidence="2 3" key="1">
    <citation type="journal article" date="2009" name="Science">
        <title>Green evolution and dynamic adaptations revealed by genomes of the marine picoeukaryotes Micromonas.</title>
        <authorList>
            <person name="Worden A.Z."/>
            <person name="Lee J.H."/>
            <person name="Mock T."/>
            <person name="Rouze P."/>
            <person name="Simmons M.P."/>
            <person name="Aerts A.L."/>
            <person name="Allen A.E."/>
            <person name="Cuvelier M.L."/>
            <person name="Derelle E."/>
            <person name="Everett M.V."/>
            <person name="Foulon E."/>
            <person name="Grimwood J."/>
            <person name="Gundlach H."/>
            <person name="Henrissat B."/>
            <person name="Napoli C."/>
            <person name="McDonald S.M."/>
            <person name="Parker M.S."/>
            <person name="Rombauts S."/>
            <person name="Salamov A."/>
            <person name="Von Dassow P."/>
            <person name="Badger J.H."/>
            <person name="Coutinho P.M."/>
            <person name="Demir E."/>
            <person name="Dubchak I."/>
            <person name="Gentemann C."/>
            <person name="Eikrem W."/>
            <person name="Gready J.E."/>
            <person name="John U."/>
            <person name="Lanier W."/>
            <person name="Lindquist E.A."/>
            <person name="Lucas S."/>
            <person name="Mayer K.F."/>
            <person name="Moreau H."/>
            <person name="Not F."/>
            <person name="Otillar R."/>
            <person name="Panaud O."/>
            <person name="Pangilinan J."/>
            <person name="Paulsen I."/>
            <person name="Piegu B."/>
            <person name="Poliakov A."/>
            <person name="Robbens S."/>
            <person name="Schmutz J."/>
            <person name="Toulza E."/>
            <person name="Wyss T."/>
            <person name="Zelensky A."/>
            <person name="Zhou K."/>
            <person name="Armbrust E.V."/>
            <person name="Bhattacharya D."/>
            <person name="Goodenough U.W."/>
            <person name="Van de Peer Y."/>
            <person name="Grigoriev I.V."/>
        </authorList>
    </citation>
    <scope>NUCLEOTIDE SEQUENCE [LARGE SCALE GENOMIC DNA]</scope>
    <source>
        <strain evidence="2 3">CCMP1545</strain>
    </source>
</reference>
<sequence>WTAHRGADGREYFFNALTRQSTYEKPEALMTPTERADATTRWREHVAADGRSYYYHKDTKETKWQIP</sequence>
<gene>
    <name evidence="2" type="ORF">MICPUCDRAFT_9813</name>
</gene>
<evidence type="ECO:0000313" key="2">
    <source>
        <dbReference type="EMBL" id="EEH54973.1"/>
    </source>
</evidence>
<dbReference type="GO" id="GO:0003723">
    <property type="term" value="F:RNA binding"/>
    <property type="evidence" value="ECO:0007669"/>
    <property type="project" value="TreeGrafter"/>
</dbReference>
<dbReference type="InterPro" id="IPR036020">
    <property type="entry name" value="WW_dom_sf"/>
</dbReference>
<evidence type="ECO:0000259" key="1">
    <source>
        <dbReference type="PROSITE" id="PS50020"/>
    </source>
</evidence>
<dbReference type="PANTHER" id="PTHR11864">
    <property type="entry name" value="PRE-MRNA-PROCESSING PROTEIN PRP40"/>
    <property type="match status" value="1"/>
</dbReference>
<organism evidence="3">
    <name type="scientific">Micromonas pusilla (strain CCMP1545)</name>
    <name type="common">Picoplanktonic green alga</name>
    <dbReference type="NCBI Taxonomy" id="564608"/>
    <lineage>
        <taxon>Eukaryota</taxon>
        <taxon>Viridiplantae</taxon>
        <taxon>Chlorophyta</taxon>
        <taxon>Mamiellophyceae</taxon>
        <taxon>Mamiellales</taxon>
        <taxon>Mamiellaceae</taxon>
        <taxon>Micromonas</taxon>
    </lineage>
</organism>
<evidence type="ECO:0000313" key="3">
    <source>
        <dbReference type="Proteomes" id="UP000001876"/>
    </source>
</evidence>
<dbReference type="AlphaFoldDB" id="C1N028"/>
<dbReference type="CDD" id="cd00201">
    <property type="entry name" value="WW"/>
    <property type="match status" value="1"/>
</dbReference>
<proteinExistence type="predicted"/>
<dbReference type="RefSeq" id="XP_003061323.1">
    <property type="nucleotide sequence ID" value="XM_003061277.1"/>
</dbReference>
<dbReference type="GeneID" id="9686494"/>
<name>C1N028_MICPC</name>
<dbReference type="PROSITE" id="PS50020">
    <property type="entry name" value="WW_DOMAIN_2"/>
    <property type="match status" value="2"/>
</dbReference>
<dbReference type="InterPro" id="IPR039726">
    <property type="entry name" value="Prp40-like"/>
</dbReference>
<accession>C1N028</accession>
<feature type="domain" description="WW" evidence="1">
    <location>
        <begin position="1"/>
        <end position="28"/>
    </location>
</feature>
<feature type="domain" description="WW" evidence="1">
    <location>
        <begin position="36"/>
        <end position="67"/>
    </location>
</feature>
<dbReference type="KEGG" id="mpp:MICPUCDRAFT_9813"/>
<dbReference type="SMART" id="SM00456">
    <property type="entry name" value="WW"/>
    <property type="match status" value="2"/>
</dbReference>
<dbReference type="EMBL" id="GG663743">
    <property type="protein sequence ID" value="EEH54973.1"/>
    <property type="molecule type" value="Genomic_DNA"/>
</dbReference>
<dbReference type="Proteomes" id="UP000001876">
    <property type="component" value="Unassembled WGS sequence"/>
</dbReference>
<dbReference type="GO" id="GO:0005685">
    <property type="term" value="C:U1 snRNP"/>
    <property type="evidence" value="ECO:0007669"/>
    <property type="project" value="TreeGrafter"/>
</dbReference>
<protein>
    <submittedName>
        <fullName evidence="2">Predicted protein</fullName>
    </submittedName>
</protein>
<dbReference type="eggNOG" id="KOG0152">
    <property type="taxonomic scope" value="Eukaryota"/>
</dbReference>
<feature type="non-terminal residue" evidence="2">
    <location>
        <position position="1"/>
    </location>
</feature>
<dbReference type="GO" id="GO:0045292">
    <property type="term" value="P:mRNA cis splicing, via spliceosome"/>
    <property type="evidence" value="ECO:0007669"/>
    <property type="project" value="InterPro"/>
</dbReference>
<dbReference type="Pfam" id="PF00397">
    <property type="entry name" value="WW"/>
    <property type="match status" value="2"/>
</dbReference>
<dbReference type="STRING" id="564608.C1N028"/>
<keyword evidence="3" id="KW-1185">Reference proteome</keyword>
<dbReference type="SUPFAM" id="SSF51045">
    <property type="entry name" value="WW domain"/>
    <property type="match status" value="2"/>
</dbReference>
<dbReference type="GO" id="GO:0071004">
    <property type="term" value="C:U2-type prespliceosome"/>
    <property type="evidence" value="ECO:0007669"/>
    <property type="project" value="TreeGrafter"/>
</dbReference>
<dbReference type="Gene3D" id="2.20.70.10">
    <property type="match status" value="2"/>
</dbReference>
<dbReference type="InterPro" id="IPR001202">
    <property type="entry name" value="WW_dom"/>
</dbReference>
<dbReference type="PROSITE" id="PS01159">
    <property type="entry name" value="WW_DOMAIN_1"/>
    <property type="match status" value="1"/>
</dbReference>
<dbReference type="OrthoDB" id="498409at2759"/>
<feature type="non-terminal residue" evidence="2">
    <location>
        <position position="67"/>
    </location>
</feature>
<dbReference type="PANTHER" id="PTHR11864:SF0">
    <property type="entry name" value="PRP40 PRE-MRNA PROCESSING FACTOR 40 HOMOLOG A (YEAST)"/>
    <property type="match status" value="1"/>
</dbReference>